<protein>
    <submittedName>
        <fullName evidence="2">Uncharacterized protein</fullName>
    </submittedName>
</protein>
<sequence>MDLTNEKVLHNSFGPGTVTENGEGKVTVKFADETGEKTFMYPEAFEHYLTISDSSKQELVTEEIREKKAQIVEGKRVEEQDRVDEIERLAAEKVAARKKPSRKKAATTK</sequence>
<dbReference type="AlphaFoldDB" id="A0A4Y6UWM9"/>
<keyword evidence="3" id="KW-1185">Reference proteome</keyword>
<organism evidence="2 3">
    <name type="scientific">Saccharibacillus brassicae</name>
    <dbReference type="NCBI Taxonomy" id="2583377"/>
    <lineage>
        <taxon>Bacteria</taxon>
        <taxon>Bacillati</taxon>
        <taxon>Bacillota</taxon>
        <taxon>Bacilli</taxon>
        <taxon>Bacillales</taxon>
        <taxon>Paenibacillaceae</taxon>
        <taxon>Saccharibacillus</taxon>
    </lineage>
</organism>
<dbReference type="RefSeq" id="WP_141448069.1">
    <property type="nucleotide sequence ID" value="NZ_CBCSAZ010000007.1"/>
</dbReference>
<evidence type="ECO:0000313" key="2">
    <source>
        <dbReference type="EMBL" id="QDH21524.1"/>
    </source>
</evidence>
<dbReference type="KEGG" id="saca:FFV09_12135"/>
<evidence type="ECO:0000256" key="1">
    <source>
        <dbReference type="SAM" id="MobiDB-lite"/>
    </source>
</evidence>
<evidence type="ECO:0000313" key="3">
    <source>
        <dbReference type="Proteomes" id="UP000316968"/>
    </source>
</evidence>
<accession>A0A4Y6UWM9</accession>
<dbReference type="EMBL" id="CP041217">
    <property type="protein sequence ID" value="QDH21524.1"/>
    <property type="molecule type" value="Genomic_DNA"/>
</dbReference>
<dbReference type="Proteomes" id="UP000316968">
    <property type="component" value="Chromosome"/>
</dbReference>
<proteinExistence type="predicted"/>
<dbReference type="OrthoDB" id="2068443at2"/>
<feature type="region of interest" description="Disordered" evidence="1">
    <location>
        <begin position="1"/>
        <end position="20"/>
    </location>
</feature>
<reference evidence="2 3" key="1">
    <citation type="submission" date="2019-06" db="EMBL/GenBank/DDBJ databases">
        <title>Saccharibacillus brassicae sp. nov., an endophytic bacterium isolated from Chinese cabbage seeds (Brassica pekinensis).</title>
        <authorList>
            <person name="Jiang L."/>
            <person name="Lee J."/>
            <person name="Kim S.W."/>
        </authorList>
    </citation>
    <scope>NUCLEOTIDE SEQUENCE [LARGE SCALE GENOMIC DNA]</scope>
    <source>
        <strain evidence="3">KCTC 43072 / ATSA2</strain>
    </source>
</reference>
<gene>
    <name evidence="2" type="ORF">FFV09_12135</name>
</gene>
<name>A0A4Y6UWM9_SACBS</name>